<dbReference type="AlphaFoldDB" id="A0A6I6MU98"/>
<gene>
    <name evidence="2" type="ORF">DSM104635_01573</name>
</gene>
<feature type="transmembrane region" description="Helical" evidence="1">
    <location>
        <begin position="6"/>
        <end position="27"/>
    </location>
</feature>
<feature type="transmembrane region" description="Helical" evidence="1">
    <location>
        <begin position="65"/>
        <end position="84"/>
    </location>
</feature>
<dbReference type="RefSeq" id="WP_228445951.1">
    <property type="nucleotide sequence ID" value="NZ_CP047045.1"/>
</dbReference>
<name>A0A6I6MU98_9CAUL</name>
<evidence type="ECO:0000256" key="1">
    <source>
        <dbReference type="SAM" id="Phobius"/>
    </source>
</evidence>
<keyword evidence="1" id="KW-0472">Membrane</keyword>
<organism evidence="2 3">
    <name type="scientific">Terricaulis silvestris</name>
    <dbReference type="NCBI Taxonomy" id="2686094"/>
    <lineage>
        <taxon>Bacteria</taxon>
        <taxon>Pseudomonadati</taxon>
        <taxon>Pseudomonadota</taxon>
        <taxon>Alphaproteobacteria</taxon>
        <taxon>Caulobacterales</taxon>
        <taxon>Caulobacteraceae</taxon>
        <taxon>Terricaulis</taxon>
    </lineage>
</organism>
<protein>
    <submittedName>
        <fullName evidence="2">Uncharacterized protein</fullName>
    </submittedName>
</protein>
<evidence type="ECO:0000313" key="3">
    <source>
        <dbReference type="Proteomes" id="UP000431269"/>
    </source>
</evidence>
<dbReference type="Proteomes" id="UP000431269">
    <property type="component" value="Chromosome"/>
</dbReference>
<keyword evidence="1" id="KW-0812">Transmembrane</keyword>
<proteinExistence type="predicted"/>
<dbReference type="KEGG" id="tsv:DSM104635_01573"/>
<dbReference type="EMBL" id="CP047045">
    <property type="protein sequence ID" value="QGZ94743.1"/>
    <property type="molecule type" value="Genomic_DNA"/>
</dbReference>
<sequence length="90" mass="9759">MTGSDLMTIGFVALLTMAVAVASYVVMSVAQKLLRAPSWRWLPLIISLLVTTIVFWGPWGLLNPKMILVTGVGHLLAFASRAMLTKRASS</sequence>
<feature type="transmembrane region" description="Helical" evidence="1">
    <location>
        <begin position="39"/>
        <end position="59"/>
    </location>
</feature>
<reference evidence="3" key="1">
    <citation type="submission" date="2019-12" db="EMBL/GenBank/DDBJ databases">
        <title>Complete genome of Terracaulis silvestris 0127_4.</title>
        <authorList>
            <person name="Vieira S."/>
            <person name="Riedel T."/>
            <person name="Sproer C."/>
            <person name="Pascual J."/>
            <person name="Boedeker C."/>
            <person name="Overmann J."/>
        </authorList>
    </citation>
    <scope>NUCLEOTIDE SEQUENCE [LARGE SCALE GENOMIC DNA]</scope>
    <source>
        <strain evidence="3">0127_4</strain>
    </source>
</reference>
<keyword evidence="3" id="KW-1185">Reference proteome</keyword>
<keyword evidence="1" id="KW-1133">Transmembrane helix</keyword>
<evidence type="ECO:0000313" key="2">
    <source>
        <dbReference type="EMBL" id="QGZ94743.1"/>
    </source>
</evidence>
<accession>A0A6I6MU98</accession>